<evidence type="ECO:0000313" key="3">
    <source>
        <dbReference type="Proteomes" id="UP000002320"/>
    </source>
</evidence>
<name>B0W0F9_CULQU</name>
<dbReference type="EnsemblMetazoa" id="CPIJ000523-RA">
    <property type="protein sequence ID" value="CPIJ000523-PA"/>
    <property type="gene ID" value="CPIJ000523"/>
</dbReference>
<proteinExistence type="predicted"/>
<keyword evidence="3" id="KW-1185">Reference proteome</keyword>
<protein>
    <submittedName>
        <fullName evidence="1 2">Uncharacterized protein</fullName>
    </submittedName>
</protein>
<dbReference type="KEGG" id="cqu:CpipJ_CPIJ000523"/>
<organism>
    <name type="scientific">Culex quinquefasciatus</name>
    <name type="common">Southern house mosquito</name>
    <name type="synonym">Culex pungens</name>
    <dbReference type="NCBI Taxonomy" id="7176"/>
    <lineage>
        <taxon>Eukaryota</taxon>
        <taxon>Metazoa</taxon>
        <taxon>Ecdysozoa</taxon>
        <taxon>Arthropoda</taxon>
        <taxon>Hexapoda</taxon>
        <taxon>Insecta</taxon>
        <taxon>Pterygota</taxon>
        <taxon>Neoptera</taxon>
        <taxon>Endopterygota</taxon>
        <taxon>Diptera</taxon>
        <taxon>Nematocera</taxon>
        <taxon>Culicoidea</taxon>
        <taxon>Culicidae</taxon>
        <taxon>Culicinae</taxon>
        <taxon>Culicini</taxon>
        <taxon>Culex</taxon>
        <taxon>Culex</taxon>
    </lineage>
</organism>
<sequence>MNFVITVRSGSYKLTPFGIKLVFLSEERFETAWTHLIANKLEFYTHEKLSERQLRVVVRGIPPASPEFVKQKLKKSHNLDAVEVHAIKRKGEFASSATPYIVTFPKGNLNLKKLN</sequence>
<dbReference type="Proteomes" id="UP000002320">
    <property type="component" value="Unassembled WGS sequence"/>
</dbReference>
<dbReference type="AlphaFoldDB" id="B0W0F9"/>
<dbReference type="OrthoDB" id="7551221at2759"/>
<dbReference type="VEuPathDB" id="VectorBase:CQUJHB005352"/>
<evidence type="ECO:0000313" key="1">
    <source>
        <dbReference type="EMBL" id="EDS39698.1"/>
    </source>
</evidence>
<evidence type="ECO:0000313" key="2">
    <source>
        <dbReference type="EnsemblMetazoa" id="CPIJ000523-PA"/>
    </source>
</evidence>
<accession>B0W0F9</accession>
<reference evidence="1" key="1">
    <citation type="submission" date="2007-03" db="EMBL/GenBank/DDBJ databases">
        <title>Annotation of Culex pipiens quinquefasciatus.</title>
        <authorList>
            <consortium name="The Broad Institute Genome Sequencing Platform"/>
            <person name="Atkinson P.W."/>
            <person name="Hemingway J."/>
            <person name="Christensen B.M."/>
            <person name="Higgs S."/>
            <person name="Kodira C."/>
            <person name="Hannick L."/>
            <person name="Megy K."/>
            <person name="O'Leary S."/>
            <person name="Pearson M."/>
            <person name="Haas B.J."/>
            <person name="Mauceli E."/>
            <person name="Wortman J.R."/>
            <person name="Lee N.H."/>
            <person name="Guigo R."/>
            <person name="Stanke M."/>
            <person name="Alvarado L."/>
            <person name="Amedeo P."/>
            <person name="Antoine C.H."/>
            <person name="Arensburger P."/>
            <person name="Bidwell S.L."/>
            <person name="Crawford M."/>
            <person name="Camaro F."/>
            <person name="Devon K."/>
            <person name="Engels R."/>
            <person name="Hammond M."/>
            <person name="Howarth C."/>
            <person name="Koehrsen M."/>
            <person name="Lawson D."/>
            <person name="Montgomery P."/>
            <person name="Nene V."/>
            <person name="Nusbaum C."/>
            <person name="Puiu D."/>
            <person name="Romero-Severson J."/>
            <person name="Severson D.W."/>
            <person name="Shumway M."/>
            <person name="Sisk P."/>
            <person name="Stolte C."/>
            <person name="Zeng Q."/>
            <person name="Eisenstadt E."/>
            <person name="Fraser-Liggett C."/>
            <person name="Strausberg R."/>
            <person name="Galagan J."/>
            <person name="Birren B."/>
            <person name="Collins F.H."/>
        </authorList>
    </citation>
    <scope>NUCLEOTIDE SEQUENCE [LARGE SCALE GENOMIC DNA]</scope>
    <source>
        <strain evidence="1">JHB</strain>
    </source>
</reference>
<dbReference type="HOGENOM" id="CLU_2111259_0_0_1"/>
<gene>
    <name evidence="2" type="primary">6031382</name>
    <name evidence="1" type="ORF">CpipJ_CPIJ000523</name>
</gene>
<reference evidence="2" key="2">
    <citation type="submission" date="2021-02" db="UniProtKB">
        <authorList>
            <consortium name="EnsemblMetazoa"/>
        </authorList>
    </citation>
    <scope>IDENTIFICATION</scope>
    <source>
        <strain evidence="2">JHB</strain>
    </source>
</reference>
<dbReference type="VEuPathDB" id="VectorBase:CPIJ000523"/>
<dbReference type="InParanoid" id="B0W0F9"/>
<dbReference type="EMBL" id="DS231817">
    <property type="protein sequence ID" value="EDS39698.1"/>
    <property type="molecule type" value="Genomic_DNA"/>
</dbReference>